<feature type="modified residue" description="4-aspartylphosphate" evidence="8">
    <location>
        <position position="50"/>
    </location>
</feature>
<dbReference type="Proteomes" id="UP000823897">
    <property type="component" value="Unassembled WGS sequence"/>
</dbReference>
<evidence type="ECO:0000256" key="2">
    <source>
        <dbReference type="ARBA" id="ARBA00022553"/>
    </source>
</evidence>
<dbReference type="InterPro" id="IPR001789">
    <property type="entry name" value="Sig_transdc_resp-reg_receiver"/>
</dbReference>
<dbReference type="Pfam" id="PF00486">
    <property type="entry name" value="Trans_reg_C"/>
    <property type="match status" value="1"/>
</dbReference>
<evidence type="ECO:0000256" key="6">
    <source>
        <dbReference type="ARBA" id="ARBA00023163"/>
    </source>
</evidence>
<keyword evidence="5 9" id="KW-0238">DNA-binding</keyword>
<dbReference type="InterPro" id="IPR039420">
    <property type="entry name" value="WalR-like"/>
</dbReference>
<name>A0A9D2U243_9FIRM</name>
<evidence type="ECO:0000256" key="4">
    <source>
        <dbReference type="ARBA" id="ARBA00023015"/>
    </source>
</evidence>
<reference evidence="12" key="1">
    <citation type="journal article" date="2021" name="PeerJ">
        <title>Extensive microbial diversity within the chicken gut microbiome revealed by metagenomics and culture.</title>
        <authorList>
            <person name="Gilroy R."/>
            <person name="Ravi A."/>
            <person name="Getino M."/>
            <person name="Pursley I."/>
            <person name="Horton D.L."/>
            <person name="Alikhan N.F."/>
            <person name="Baker D."/>
            <person name="Gharbi K."/>
            <person name="Hall N."/>
            <person name="Watson M."/>
            <person name="Adriaenssens E.M."/>
            <person name="Foster-Nyarko E."/>
            <person name="Jarju S."/>
            <person name="Secka A."/>
            <person name="Antonio M."/>
            <person name="Oren A."/>
            <person name="Chaudhuri R.R."/>
            <person name="La Ragione R."/>
            <person name="Hildebrand F."/>
            <person name="Pallen M.J."/>
        </authorList>
    </citation>
    <scope>NUCLEOTIDE SEQUENCE</scope>
    <source>
        <strain evidence="12">ChiGjej3B3-11674</strain>
    </source>
</reference>
<dbReference type="PANTHER" id="PTHR48111:SF1">
    <property type="entry name" value="TWO-COMPONENT RESPONSE REGULATOR ORR33"/>
    <property type="match status" value="1"/>
</dbReference>
<evidence type="ECO:0000313" key="12">
    <source>
        <dbReference type="EMBL" id="HJD33449.1"/>
    </source>
</evidence>
<dbReference type="SMART" id="SM00862">
    <property type="entry name" value="Trans_reg_C"/>
    <property type="match status" value="1"/>
</dbReference>
<dbReference type="PROSITE" id="PS50110">
    <property type="entry name" value="RESPONSE_REGULATORY"/>
    <property type="match status" value="1"/>
</dbReference>
<reference evidence="12" key="2">
    <citation type="submission" date="2021-04" db="EMBL/GenBank/DDBJ databases">
        <authorList>
            <person name="Gilroy R."/>
        </authorList>
    </citation>
    <scope>NUCLEOTIDE SEQUENCE</scope>
    <source>
        <strain evidence="12">ChiGjej3B3-11674</strain>
    </source>
</reference>
<dbReference type="GO" id="GO:0006355">
    <property type="term" value="P:regulation of DNA-templated transcription"/>
    <property type="evidence" value="ECO:0007669"/>
    <property type="project" value="InterPro"/>
</dbReference>
<proteinExistence type="predicted"/>
<dbReference type="Pfam" id="PF00072">
    <property type="entry name" value="Response_reg"/>
    <property type="match status" value="1"/>
</dbReference>
<dbReference type="Gene3D" id="3.40.50.2300">
    <property type="match status" value="1"/>
</dbReference>
<keyword evidence="4" id="KW-0805">Transcription regulation</keyword>
<keyword evidence="6" id="KW-0804">Transcription</keyword>
<dbReference type="FunFam" id="1.10.10.10:FF:000018">
    <property type="entry name" value="DNA-binding response regulator ResD"/>
    <property type="match status" value="1"/>
</dbReference>
<evidence type="ECO:0000256" key="3">
    <source>
        <dbReference type="ARBA" id="ARBA00023012"/>
    </source>
</evidence>
<dbReference type="AlphaFoldDB" id="A0A9D2U243"/>
<dbReference type="SMART" id="SM00448">
    <property type="entry name" value="REC"/>
    <property type="match status" value="1"/>
</dbReference>
<dbReference type="Gene3D" id="6.10.250.690">
    <property type="match status" value="1"/>
</dbReference>
<feature type="domain" description="Response regulatory" evidence="10">
    <location>
        <begin position="1"/>
        <end position="117"/>
    </location>
</feature>
<evidence type="ECO:0000259" key="10">
    <source>
        <dbReference type="PROSITE" id="PS50110"/>
    </source>
</evidence>
<dbReference type="InterPro" id="IPR011006">
    <property type="entry name" value="CheY-like_superfamily"/>
</dbReference>
<dbReference type="GO" id="GO:0032993">
    <property type="term" value="C:protein-DNA complex"/>
    <property type="evidence" value="ECO:0007669"/>
    <property type="project" value="TreeGrafter"/>
</dbReference>
<dbReference type="SUPFAM" id="SSF46894">
    <property type="entry name" value="C-terminal effector domain of the bipartite response regulators"/>
    <property type="match status" value="1"/>
</dbReference>
<dbReference type="CDD" id="cd00383">
    <property type="entry name" value="trans_reg_C"/>
    <property type="match status" value="1"/>
</dbReference>
<dbReference type="GO" id="GO:0000976">
    <property type="term" value="F:transcription cis-regulatory region binding"/>
    <property type="evidence" value="ECO:0007669"/>
    <property type="project" value="TreeGrafter"/>
</dbReference>
<feature type="domain" description="OmpR/PhoB-type" evidence="11">
    <location>
        <begin position="126"/>
        <end position="222"/>
    </location>
</feature>
<gene>
    <name evidence="12" type="ORF">H9911_02765</name>
</gene>
<keyword evidence="2 8" id="KW-0597">Phosphoprotein</keyword>
<evidence type="ECO:0000256" key="8">
    <source>
        <dbReference type="PROSITE-ProRule" id="PRU00169"/>
    </source>
</evidence>
<protein>
    <recommendedName>
        <fullName evidence="1">Stage 0 sporulation protein A homolog</fullName>
    </recommendedName>
</protein>
<dbReference type="PROSITE" id="PS51755">
    <property type="entry name" value="OMPR_PHOB"/>
    <property type="match status" value="1"/>
</dbReference>
<comment type="function">
    <text evidence="7">May play the central regulatory role in sporulation. It may be an element of the effector pathway responsible for the activation of sporulation genes in response to nutritional stress. Spo0A may act in concert with spo0H (a sigma factor) to control the expression of some genes that are critical to the sporulation process.</text>
</comment>
<dbReference type="InterPro" id="IPR016032">
    <property type="entry name" value="Sig_transdc_resp-reg_C-effctor"/>
</dbReference>
<dbReference type="EMBL" id="DWUV01000054">
    <property type="protein sequence ID" value="HJD33449.1"/>
    <property type="molecule type" value="Genomic_DNA"/>
</dbReference>
<feature type="DNA-binding region" description="OmpR/PhoB-type" evidence="9">
    <location>
        <begin position="126"/>
        <end position="222"/>
    </location>
</feature>
<evidence type="ECO:0000256" key="9">
    <source>
        <dbReference type="PROSITE-ProRule" id="PRU01091"/>
    </source>
</evidence>
<dbReference type="InterPro" id="IPR001867">
    <property type="entry name" value="OmpR/PhoB-type_DNA-bd"/>
</dbReference>
<accession>A0A9D2U243</accession>
<evidence type="ECO:0000259" key="11">
    <source>
        <dbReference type="PROSITE" id="PS51755"/>
    </source>
</evidence>
<dbReference type="GO" id="GO:0005829">
    <property type="term" value="C:cytosol"/>
    <property type="evidence" value="ECO:0007669"/>
    <property type="project" value="TreeGrafter"/>
</dbReference>
<dbReference type="GO" id="GO:0000156">
    <property type="term" value="F:phosphorelay response regulator activity"/>
    <property type="evidence" value="ECO:0007669"/>
    <property type="project" value="TreeGrafter"/>
</dbReference>
<keyword evidence="3" id="KW-0902">Two-component regulatory system</keyword>
<dbReference type="InterPro" id="IPR036388">
    <property type="entry name" value="WH-like_DNA-bd_sf"/>
</dbReference>
<dbReference type="Gene3D" id="1.10.10.10">
    <property type="entry name" value="Winged helix-like DNA-binding domain superfamily/Winged helix DNA-binding domain"/>
    <property type="match status" value="1"/>
</dbReference>
<sequence>MIYCVEDDDNIRELVIYTLETTGLKARGFAEGSAFMEALAFDTPELILLDIMLPGDDGLVLLKKLKSSPKTKGIPVIMVTAKGTEYDKVIGLDSGADDYVTKPFGMMELVSRIKAVLRRSGKVEDRIDMEFSGVRMDIKKHEVTVDGKQVALTLKEFELLEKLMRNQGIVLTRDQLLTEIWGYDFDGETRTVDVHIRTLRQKLGAKGEIIQTVRGVGYRVGGTA</sequence>
<evidence type="ECO:0000313" key="13">
    <source>
        <dbReference type="Proteomes" id="UP000823897"/>
    </source>
</evidence>
<dbReference type="PANTHER" id="PTHR48111">
    <property type="entry name" value="REGULATOR OF RPOS"/>
    <property type="match status" value="1"/>
</dbReference>
<organism evidence="12 13">
    <name type="scientific">Candidatus Mediterraneibacter tabaqchaliae</name>
    <dbReference type="NCBI Taxonomy" id="2838689"/>
    <lineage>
        <taxon>Bacteria</taxon>
        <taxon>Bacillati</taxon>
        <taxon>Bacillota</taxon>
        <taxon>Clostridia</taxon>
        <taxon>Lachnospirales</taxon>
        <taxon>Lachnospiraceae</taxon>
        <taxon>Mediterraneibacter</taxon>
    </lineage>
</organism>
<evidence type="ECO:0000256" key="5">
    <source>
        <dbReference type="ARBA" id="ARBA00023125"/>
    </source>
</evidence>
<comment type="caution">
    <text evidence="12">The sequence shown here is derived from an EMBL/GenBank/DDBJ whole genome shotgun (WGS) entry which is preliminary data.</text>
</comment>
<evidence type="ECO:0000256" key="7">
    <source>
        <dbReference type="ARBA" id="ARBA00024867"/>
    </source>
</evidence>
<evidence type="ECO:0000256" key="1">
    <source>
        <dbReference type="ARBA" id="ARBA00018672"/>
    </source>
</evidence>
<dbReference type="SUPFAM" id="SSF52172">
    <property type="entry name" value="CheY-like"/>
    <property type="match status" value="1"/>
</dbReference>